<organism evidence="2 3">
    <name type="scientific">Winogradskya consettensis</name>
    <dbReference type="NCBI Taxonomy" id="113560"/>
    <lineage>
        <taxon>Bacteria</taxon>
        <taxon>Bacillati</taxon>
        <taxon>Actinomycetota</taxon>
        <taxon>Actinomycetes</taxon>
        <taxon>Micromonosporales</taxon>
        <taxon>Micromonosporaceae</taxon>
        <taxon>Winogradskya</taxon>
    </lineage>
</organism>
<name>A0A919VLZ2_9ACTN</name>
<dbReference type="InterPro" id="IPR014710">
    <property type="entry name" value="RmlC-like_jellyroll"/>
</dbReference>
<dbReference type="RefSeq" id="WP_212996059.1">
    <property type="nucleotide sequence ID" value="NZ_BAAATW010000004.1"/>
</dbReference>
<keyword evidence="3" id="KW-1185">Reference proteome</keyword>
<dbReference type="Pfam" id="PF07883">
    <property type="entry name" value="Cupin_2"/>
    <property type="match status" value="1"/>
</dbReference>
<dbReference type="PANTHER" id="PTHR36114:SF8">
    <property type="entry name" value="CUPIN TYPE-1 DOMAIN-CONTAINING PROTEIN"/>
    <property type="match status" value="1"/>
</dbReference>
<sequence length="107" mass="11329">MKIIEEAGAFQPGWAEHFRSADLSIGTYAIPAGATDPQTPHTEDEIYVITAGRGRLTTPSATVDVSPGTVIFVPAGEEHRFTGVTENLTALVIFGPAEYTRATPAAQ</sequence>
<accession>A0A919VLZ2</accession>
<dbReference type="Proteomes" id="UP000680865">
    <property type="component" value="Unassembled WGS sequence"/>
</dbReference>
<dbReference type="PANTHER" id="PTHR36114">
    <property type="entry name" value="16.7 KDA PROTEIN IN WHIE LOCUS"/>
    <property type="match status" value="1"/>
</dbReference>
<evidence type="ECO:0000259" key="1">
    <source>
        <dbReference type="Pfam" id="PF07883"/>
    </source>
</evidence>
<protein>
    <recommendedName>
        <fullName evidence="1">Cupin type-2 domain-containing protein</fullName>
    </recommendedName>
</protein>
<gene>
    <name evidence="2" type="ORF">Aco04nite_10610</name>
</gene>
<dbReference type="InterPro" id="IPR011051">
    <property type="entry name" value="RmlC_Cupin_sf"/>
</dbReference>
<dbReference type="Gene3D" id="2.60.120.10">
    <property type="entry name" value="Jelly Rolls"/>
    <property type="match status" value="1"/>
</dbReference>
<evidence type="ECO:0000313" key="2">
    <source>
        <dbReference type="EMBL" id="GIM68417.1"/>
    </source>
</evidence>
<feature type="domain" description="Cupin type-2" evidence="1">
    <location>
        <begin position="28"/>
        <end position="93"/>
    </location>
</feature>
<dbReference type="AlphaFoldDB" id="A0A919VLZ2"/>
<comment type="caution">
    <text evidence="2">The sequence shown here is derived from an EMBL/GenBank/DDBJ whole genome shotgun (WGS) entry which is preliminary data.</text>
</comment>
<dbReference type="InterPro" id="IPR013096">
    <property type="entry name" value="Cupin_2"/>
</dbReference>
<evidence type="ECO:0000313" key="3">
    <source>
        <dbReference type="Proteomes" id="UP000680865"/>
    </source>
</evidence>
<dbReference type="SUPFAM" id="SSF51182">
    <property type="entry name" value="RmlC-like cupins"/>
    <property type="match status" value="1"/>
</dbReference>
<proteinExistence type="predicted"/>
<reference evidence="2" key="1">
    <citation type="submission" date="2021-03" db="EMBL/GenBank/DDBJ databases">
        <title>Whole genome shotgun sequence of Actinoplanes consettensis NBRC 14913.</title>
        <authorList>
            <person name="Komaki H."/>
            <person name="Tamura T."/>
        </authorList>
    </citation>
    <scope>NUCLEOTIDE SEQUENCE</scope>
    <source>
        <strain evidence="2">NBRC 14913</strain>
    </source>
</reference>
<dbReference type="InterPro" id="IPR052044">
    <property type="entry name" value="PKS_Associated_Protein"/>
</dbReference>
<dbReference type="EMBL" id="BOQP01000005">
    <property type="protein sequence ID" value="GIM68417.1"/>
    <property type="molecule type" value="Genomic_DNA"/>
</dbReference>